<dbReference type="OrthoDB" id="310895at2759"/>
<dbReference type="PANTHER" id="PTHR11699">
    <property type="entry name" value="ALDEHYDE DEHYDROGENASE-RELATED"/>
    <property type="match status" value="1"/>
</dbReference>
<feature type="active site" evidence="3">
    <location>
        <position position="332"/>
    </location>
</feature>
<dbReference type="PROSITE" id="PS00070">
    <property type="entry name" value="ALDEHYDE_DEHYDR_CYS"/>
    <property type="match status" value="1"/>
</dbReference>
<keyword evidence="5" id="KW-1133">Transmembrane helix</keyword>
<dbReference type="GO" id="GO:0016620">
    <property type="term" value="F:oxidoreductase activity, acting on the aldehyde or oxo group of donors, NAD or NADP as acceptor"/>
    <property type="evidence" value="ECO:0007669"/>
    <property type="project" value="InterPro"/>
</dbReference>
<reference evidence="7 8" key="1">
    <citation type="journal article" date="2018" name="Mol. Biol. Evol.">
        <title>Broad Genomic Sampling Reveals a Smut Pathogenic Ancestry of the Fungal Clade Ustilaginomycotina.</title>
        <authorList>
            <person name="Kijpornyongpan T."/>
            <person name="Mondo S.J."/>
            <person name="Barry K."/>
            <person name="Sandor L."/>
            <person name="Lee J."/>
            <person name="Lipzen A."/>
            <person name="Pangilinan J."/>
            <person name="LaButti K."/>
            <person name="Hainaut M."/>
            <person name="Henrissat B."/>
            <person name="Grigoriev I.V."/>
            <person name="Spatafora J.W."/>
            <person name="Aime M.C."/>
        </authorList>
    </citation>
    <scope>NUCLEOTIDE SEQUENCE [LARGE SCALE GENOMIC DNA]</scope>
    <source>
        <strain evidence="7 8">MCA 5214</strain>
    </source>
</reference>
<evidence type="ECO:0000259" key="6">
    <source>
        <dbReference type="Pfam" id="PF00171"/>
    </source>
</evidence>
<dbReference type="RefSeq" id="XP_025359638.1">
    <property type="nucleotide sequence ID" value="XM_025507885.1"/>
</dbReference>
<proteinExistence type="inferred from homology"/>
<dbReference type="Proteomes" id="UP000245884">
    <property type="component" value="Unassembled WGS sequence"/>
</dbReference>
<dbReference type="STRING" id="1569628.A0A316UIC2"/>
<evidence type="ECO:0000256" key="5">
    <source>
        <dbReference type="SAM" id="Phobius"/>
    </source>
</evidence>
<feature type="domain" description="Aldehyde dehydrogenase" evidence="6">
    <location>
        <begin position="97"/>
        <end position="581"/>
    </location>
</feature>
<dbReference type="GeneID" id="37029708"/>
<dbReference type="Pfam" id="PF00171">
    <property type="entry name" value="Aldedh"/>
    <property type="match status" value="1"/>
</dbReference>
<dbReference type="PROSITE" id="PS00687">
    <property type="entry name" value="ALDEHYDE_DEHYDR_GLU"/>
    <property type="match status" value="1"/>
</dbReference>
<name>A0A316UIC2_9BASI</name>
<evidence type="ECO:0000256" key="2">
    <source>
        <dbReference type="ARBA" id="ARBA00023002"/>
    </source>
</evidence>
<feature type="transmembrane region" description="Helical" evidence="5">
    <location>
        <begin position="32"/>
        <end position="53"/>
    </location>
</feature>
<evidence type="ECO:0000256" key="1">
    <source>
        <dbReference type="ARBA" id="ARBA00009986"/>
    </source>
</evidence>
<dbReference type="Gene3D" id="3.40.605.10">
    <property type="entry name" value="Aldehyde Dehydrogenase, Chain A, domain 1"/>
    <property type="match status" value="1"/>
</dbReference>
<dbReference type="InterPro" id="IPR016160">
    <property type="entry name" value="Ald_DH_CS_CYS"/>
</dbReference>
<accession>A0A316UIC2</accession>
<keyword evidence="8" id="KW-1185">Reference proteome</keyword>
<evidence type="ECO:0000313" key="8">
    <source>
        <dbReference type="Proteomes" id="UP000245884"/>
    </source>
</evidence>
<dbReference type="SUPFAM" id="SSF53720">
    <property type="entry name" value="ALDH-like"/>
    <property type="match status" value="1"/>
</dbReference>
<organism evidence="7 8">
    <name type="scientific">Jaminaea rosea</name>
    <dbReference type="NCBI Taxonomy" id="1569628"/>
    <lineage>
        <taxon>Eukaryota</taxon>
        <taxon>Fungi</taxon>
        <taxon>Dikarya</taxon>
        <taxon>Basidiomycota</taxon>
        <taxon>Ustilaginomycotina</taxon>
        <taxon>Exobasidiomycetes</taxon>
        <taxon>Microstromatales</taxon>
        <taxon>Microstromatales incertae sedis</taxon>
        <taxon>Jaminaea</taxon>
    </lineage>
</organism>
<dbReference type="InterPro" id="IPR015590">
    <property type="entry name" value="Aldehyde_DH_dom"/>
</dbReference>
<keyword evidence="2 4" id="KW-0560">Oxidoreductase</keyword>
<dbReference type="AlphaFoldDB" id="A0A316UIC2"/>
<dbReference type="InterPro" id="IPR016161">
    <property type="entry name" value="Ald_DH/histidinol_DH"/>
</dbReference>
<keyword evidence="5" id="KW-0472">Membrane</keyword>
<keyword evidence="5" id="KW-0812">Transmembrane</keyword>
<dbReference type="Gene3D" id="3.40.309.10">
    <property type="entry name" value="Aldehyde Dehydrogenase, Chain A, domain 2"/>
    <property type="match status" value="1"/>
</dbReference>
<comment type="similarity">
    <text evidence="1 4">Belongs to the aldehyde dehydrogenase family.</text>
</comment>
<sequence>MLSPPSLTTWVDSPDGTLWHPRAQIYGKDVRLILSTLVGSLLVWLAMTILSLLDSRRKESPVHAHHPTPPQIQPGWEGKCLESTELLDPKDTLGLQIRCFDASTGWHLATLEADTRQTIDDKLAAASEAAKKWEGSEWSARRRLLRSILAWIVEDQEKIVRVACRDTGKAAVDAYFGEILTTSSKLHYLIENAEKVLRPETRPNGNILLAHKRSRVHYKPLGVVAAMVSWNYPFTNILSPIVAALASGNAIVVKPSEHVAFSTTYYVQCLHRLLSAMELPTSLITLVLAHPPLAPYLTMHPRIKHITFIGSEATGRKVMIDAARNLTPVVLELGGKDPAVLLPDVYIASVAPILMRAVYQSAGQNCIGLERFIVHETRVAELVAAIEPRVRALRCGSWMEDTAQGRNDDKGEDPHHVDMGAMISSARFDELESLIKSAISQGAKLHCGGSRLRHPRWPAGAYFQPTLLSAVTPEMAIAQQEVFAPIFLIMPYAGKHHRQAVESAVRIANDGTGMGLGSSVFGQSEAPVRWVAERMEAGMVNLNDFAVSYLNQALPFGGVKRSGFGRFAGPEGLRGLCYAQAVVEDRLFKSVRTKIPGVVDYPMAPSRDAWAFVSGLHDMAFAPGVGQRARGLWSVVRGAIRGKPVRGGEEGENGVVAKKEK</sequence>
<evidence type="ECO:0000256" key="3">
    <source>
        <dbReference type="PROSITE-ProRule" id="PRU10007"/>
    </source>
</evidence>
<dbReference type="InterPro" id="IPR016162">
    <property type="entry name" value="Ald_DH_N"/>
</dbReference>
<dbReference type="EMBL" id="KZ819678">
    <property type="protein sequence ID" value="PWN25026.1"/>
    <property type="molecule type" value="Genomic_DNA"/>
</dbReference>
<protein>
    <submittedName>
        <fullName evidence="7">ALDH-like protein</fullName>
    </submittedName>
</protein>
<evidence type="ECO:0000313" key="7">
    <source>
        <dbReference type="EMBL" id="PWN25026.1"/>
    </source>
</evidence>
<gene>
    <name evidence="7" type="ORF">BDZ90DRAFT_256309</name>
</gene>
<evidence type="ECO:0000256" key="4">
    <source>
        <dbReference type="RuleBase" id="RU003345"/>
    </source>
</evidence>
<dbReference type="InterPro" id="IPR029510">
    <property type="entry name" value="Ald_DH_CS_GLU"/>
</dbReference>
<dbReference type="InterPro" id="IPR016163">
    <property type="entry name" value="Ald_DH_C"/>
</dbReference>